<dbReference type="GO" id="GO:0005737">
    <property type="term" value="C:cytoplasm"/>
    <property type="evidence" value="ECO:0007669"/>
    <property type="project" value="TreeGrafter"/>
</dbReference>
<organism evidence="2 3">
    <name type="scientific">Elysia chlorotica</name>
    <name type="common">Eastern emerald elysia</name>
    <name type="synonym">Sea slug</name>
    <dbReference type="NCBI Taxonomy" id="188477"/>
    <lineage>
        <taxon>Eukaryota</taxon>
        <taxon>Metazoa</taxon>
        <taxon>Spiralia</taxon>
        <taxon>Lophotrochozoa</taxon>
        <taxon>Mollusca</taxon>
        <taxon>Gastropoda</taxon>
        <taxon>Heterobranchia</taxon>
        <taxon>Euthyneura</taxon>
        <taxon>Panpulmonata</taxon>
        <taxon>Sacoglossa</taxon>
        <taxon>Placobranchoidea</taxon>
        <taxon>Plakobranchidae</taxon>
        <taxon>Elysia</taxon>
    </lineage>
</organism>
<keyword evidence="3" id="KW-1185">Reference proteome</keyword>
<evidence type="ECO:0000259" key="1">
    <source>
        <dbReference type="SMART" id="SM00128"/>
    </source>
</evidence>
<sequence>MASNIRDNVITRALSRMSLRCMDFFNCEQDQDDSETAFCERLDKPIIVTNRIHVVTWNVNGKAPPDDMDSLFIMDEHPLPEIYAIGLQEVSGESWETAFIILFHRHNFVRIKMRKLQGIHTFLFVHRSVLPFVSNVESEVTRTGFGGYWGNKGASTVRMDFKGVNIAVVNCHLAAHRDEDVDTILESQRFKDVDSDNILDHDYVLWMGDMNFRLDNVSREDAIEQIEAKQFHNLLEHDQLKLVKMEKLLFDGFHEPPINFPPTYKFDIGSNEYDTSEKQRVPAYTDRILYLYHDTAYGALKLDVDCLSYRSHPSYMISDHRPVTATIAISVPEKPIHGPITFDIQVGRRSREMARKFRYKIRKDFVT</sequence>
<dbReference type="SMART" id="SM00128">
    <property type="entry name" value="IPPc"/>
    <property type="match status" value="1"/>
</dbReference>
<dbReference type="PANTHER" id="PTHR11200:SF275">
    <property type="entry name" value="LD06095P"/>
    <property type="match status" value="1"/>
</dbReference>
<dbReference type="GO" id="GO:0004439">
    <property type="term" value="F:phosphatidylinositol-4,5-bisphosphate 5-phosphatase activity"/>
    <property type="evidence" value="ECO:0007669"/>
    <property type="project" value="TreeGrafter"/>
</dbReference>
<feature type="non-terminal residue" evidence="2">
    <location>
        <position position="367"/>
    </location>
</feature>
<comment type="caution">
    <text evidence="2">The sequence shown here is derived from an EMBL/GenBank/DDBJ whole genome shotgun (WGS) entry which is preliminary data.</text>
</comment>
<evidence type="ECO:0000313" key="3">
    <source>
        <dbReference type="Proteomes" id="UP000271974"/>
    </source>
</evidence>
<name>A0A433SSS2_ELYCH</name>
<dbReference type="EMBL" id="RQTK01001099">
    <property type="protein sequence ID" value="RUS72194.1"/>
    <property type="molecule type" value="Genomic_DNA"/>
</dbReference>
<dbReference type="STRING" id="188477.A0A433SSS2"/>
<dbReference type="GO" id="GO:0005886">
    <property type="term" value="C:plasma membrane"/>
    <property type="evidence" value="ECO:0007669"/>
    <property type="project" value="TreeGrafter"/>
</dbReference>
<dbReference type="InterPro" id="IPR036691">
    <property type="entry name" value="Endo/exonu/phosph_ase_sf"/>
</dbReference>
<proteinExistence type="predicted"/>
<dbReference type="SUPFAM" id="SSF56219">
    <property type="entry name" value="DNase I-like"/>
    <property type="match status" value="1"/>
</dbReference>
<dbReference type="AlphaFoldDB" id="A0A433SSS2"/>
<gene>
    <name evidence="2" type="ORF">EGW08_020043</name>
</gene>
<feature type="domain" description="Inositol polyphosphate-related phosphatase" evidence="1">
    <location>
        <begin position="48"/>
        <end position="335"/>
    </location>
</feature>
<protein>
    <recommendedName>
        <fullName evidence="1">Inositol polyphosphate-related phosphatase domain-containing protein</fullName>
    </recommendedName>
</protein>
<dbReference type="Proteomes" id="UP000271974">
    <property type="component" value="Unassembled WGS sequence"/>
</dbReference>
<dbReference type="InterPro" id="IPR046985">
    <property type="entry name" value="IP5"/>
</dbReference>
<dbReference type="Gene3D" id="3.60.10.10">
    <property type="entry name" value="Endonuclease/exonuclease/phosphatase"/>
    <property type="match status" value="1"/>
</dbReference>
<dbReference type="GO" id="GO:0046856">
    <property type="term" value="P:phosphatidylinositol dephosphorylation"/>
    <property type="evidence" value="ECO:0007669"/>
    <property type="project" value="InterPro"/>
</dbReference>
<evidence type="ECO:0000313" key="2">
    <source>
        <dbReference type="EMBL" id="RUS72194.1"/>
    </source>
</evidence>
<dbReference type="Pfam" id="PF22669">
    <property type="entry name" value="Exo_endo_phos2"/>
    <property type="match status" value="1"/>
</dbReference>
<reference evidence="2 3" key="1">
    <citation type="submission" date="2019-01" db="EMBL/GenBank/DDBJ databases">
        <title>A draft genome assembly of the solar-powered sea slug Elysia chlorotica.</title>
        <authorList>
            <person name="Cai H."/>
            <person name="Li Q."/>
            <person name="Fang X."/>
            <person name="Li J."/>
            <person name="Curtis N.E."/>
            <person name="Altenburger A."/>
            <person name="Shibata T."/>
            <person name="Feng M."/>
            <person name="Maeda T."/>
            <person name="Schwartz J.A."/>
            <person name="Shigenobu S."/>
            <person name="Lundholm N."/>
            <person name="Nishiyama T."/>
            <person name="Yang H."/>
            <person name="Hasebe M."/>
            <person name="Li S."/>
            <person name="Pierce S.K."/>
            <person name="Wang J."/>
        </authorList>
    </citation>
    <scope>NUCLEOTIDE SEQUENCE [LARGE SCALE GENOMIC DNA]</scope>
    <source>
        <strain evidence="2">EC2010</strain>
        <tissue evidence="2">Whole organism of an adult</tissue>
    </source>
</reference>
<accession>A0A433SSS2</accession>
<dbReference type="PANTHER" id="PTHR11200">
    <property type="entry name" value="INOSITOL 5-PHOSPHATASE"/>
    <property type="match status" value="1"/>
</dbReference>
<dbReference type="OrthoDB" id="62798at2759"/>
<dbReference type="GO" id="GO:0001726">
    <property type="term" value="C:ruffle"/>
    <property type="evidence" value="ECO:0007669"/>
    <property type="project" value="TreeGrafter"/>
</dbReference>
<dbReference type="InterPro" id="IPR000300">
    <property type="entry name" value="IPPc"/>
</dbReference>